<dbReference type="EMBL" id="BGZK01001302">
    <property type="protein sequence ID" value="GBP76753.1"/>
    <property type="molecule type" value="Genomic_DNA"/>
</dbReference>
<organism evidence="1 2">
    <name type="scientific">Eumeta variegata</name>
    <name type="common">Bagworm moth</name>
    <name type="synonym">Eumeta japonica</name>
    <dbReference type="NCBI Taxonomy" id="151549"/>
    <lineage>
        <taxon>Eukaryota</taxon>
        <taxon>Metazoa</taxon>
        <taxon>Ecdysozoa</taxon>
        <taxon>Arthropoda</taxon>
        <taxon>Hexapoda</taxon>
        <taxon>Insecta</taxon>
        <taxon>Pterygota</taxon>
        <taxon>Neoptera</taxon>
        <taxon>Endopterygota</taxon>
        <taxon>Lepidoptera</taxon>
        <taxon>Glossata</taxon>
        <taxon>Ditrysia</taxon>
        <taxon>Tineoidea</taxon>
        <taxon>Psychidae</taxon>
        <taxon>Oiketicinae</taxon>
        <taxon>Eumeta</taxon>
    </lineage>
</organism>
<evidence type="ECO:0000313" key="2">
    <source>
        <dbReference type="Proteomes" id="UP000299102"/>
    </source>
</evidence>
<keyword evidence="2" id="KW-1185">Reference proteome</keyword>
<sequence length="98" mass="10794">MRMRRYLLRLRLRHLRYAHALLVIAQIGRPLAAPRAPPAVRCAAEEATSLVNQRPAPDYTLSARPLPRRTSLLAPVPVLSAPPPALVVLNALNILPLV</sequence>
<proteinExistence type="predicted"/>
<comment type="caution">
    <text evidence="1">The sequence shown here is derived from an EMBL/GenBank/DDBJ whole genome shotgun (WGS) entry which is preliminary data.</text>
</comment>
<evidence type="ECO:0000313" key="1">
    <source>
        <dbReference type="EMBL" id="GBP76753.1"/>
    </source>
</evidence>
<dbReference type="AlphaFoldDB" id="A0A4C1YP21"/>
<name>A0A4C1YP21_EUMVA</name>
<accession>A0A4C1YP21</accession>
<gene>
    <name evidence="1" type="ORF">EVAR_58477_1</name>
</gene>
<dbReference type="Proteomes" id="UP000299102">
    <property type="component" value="Unassembled WGS sequence"/>
</dbReference>
<reference evidence="1 2" key="1">
    <citation type="journal article" date="2019" name="Commun. Biol.">
        <title>The bagworm genome reveals a unique fibroin gene that provides high tensile strength.</title>
        <authorList>
            <person name="Kono N."/>
            <person name="Nakamura H."/>
            <person name="Ohtoshi R."/>
            <person name="Tomita M."/>
            <person name="Numata K."/>
            <person name="Arakawa K."/>
        </authorList>
    </citation>
    <scope>NUCLEOTIDE SEQUENCE [LARGE SCALE GENOMIC DNA]</scope>
</reference>
<protein>
    <submittedName>
        <fullName evidence="1">Uncharacterized protein</fullName>
    </submittedName>
</protein>